<organism evidence="1 2">
    <name type="scientific">Candidatus Mediterraneibacter stercorigallinarum</name>
    <dbReference type="NCBI Taxonomy" id="2838686"/>
    <lineage>
        <taxon>Bacteria</taxon>
        <taxon>Bacillati</taxon>
        <taxon>Bacillota</taxon>
        <taxon>Clostridia</taxon>
        <taxon>Lachnospirales</taxon>
        <taxon>Lachnospiraceae</taxon>
        <taxon>Mediterraneibacter</taxon>
    </lineage>
</organism>
<accession>A0A9D2IKW8</accession>
<protein>
    <recommendedName>
        <fullName evidence="3">Tocopherol cyclase</fullName>
    </recommendedName>
</protein>
<dbReference type="InterPro" id="IPR025893">
    <property type="entry name" value="Tocopherol_cyclase"/>
</dbReference>
<dbReference type="Proteomes" id="UP000824017">
    <property type="component" value="Unassembled WGS sequence"/>
</dbReference>
<proteinExistence type="predicted"/>
<evidence type="ECO:0000313" key="1">
    <source>
        <dbReference type="EMBL" id="HIZ13952.1"/>
    </source>
</evidence>
<dbReference type="GO" id="GO:0009976">
    <property type="term" value="F:tocopherol cyclase activity"/>
    <property type="evidence" value="ECO:0007669"/>
    <property type="project" value="InterPro"/>
</dbReference>
<evidence type="ECO:0000313" key="2">
    <source>
        <dbReference type="Proteomes" id="UP000824017"/>
    </source>
</evidence>
<name>A0A9D2IKW8_9FIRM</name>
<evidence type="ECO:0008006" key="3">
    <source>
        <dbReference type="Google" id="ProtNLM"/>
    </source>
</evidence>
<dbReference type="Pfam" id="PF14249">
    <property type="entry name" value="Tocopherol_cycl"/>
    <property type="match status" value="1"/>
</dbReference>
<dbReference type="AlphaFoldDB" id="A0A9D2IKW8"/>
<reference evidence="1" key="1">
    <citation type="journal article" date="2021" name="PeerJ">
        <title>Extensive microbial diversity within the chicken gut microbiome revealed by metagenomics and culture.</title>
        <authorList>
            <person name="Gilroy R."/>
            <person name="Ravi A."/>
            <person name="Getino M."/>
            <person name="Pursley I."/>
            <person name="Horton D.L."/>
            <person name="Alikhan N.F."/>
            <person name="Baker D."/>
            <person name="Gharbi K."/>
            <person name="Hall N."/>
            <person name="Watson M."/>
            <person name="Adriaenssens E.M."/>
            <person name="Foster-Nyarko E."/>
            <person name="Jarju S."/>
            <person name="Secka A."/>
            <person name="Antonio M."/>
            <person name="Oren A."/>
            <person name="Chaudhuri R.R."/>
            <person name="La Ragione R."/>
            <person name="Hildebrand F."/>
            <person name="Pallen M.J."/>
        </authorList>
    </citation>
    <scope>NUCLEOTIDE SEQUENCE</scope>
    <source>
        <strain evidence="1">ChiGjej1B1-13045</strain>
    </source>
</reference>
<comment type="caution">
    <text evidence="1">The sequence shown here is derived from an EMBL/GenBank/DDBJ whole genome shotgun (WGS) entry which is preliminary data.</text>
</comment>
<dbReference type="EMBL" id="DXCD01000222">
    <property type="protein sequence ID" value="HIZ13952.1"/>
    <property type="molecule type" value="Genomic_DNA"/>
</dbReference>
<sequence length="309" mass="35576">MSDYFYGWYFRCQGKEGSIAVIPAVHISAKRESCSIQIITESGSWNKVFPIRQFRINRGKGIMQIGENLFSRKGIRLNLETEGMQICGILRFGEFAEPEYDIMGPFRYIPRMECRHAVYSMRHSVDGEMKVNGEPLRFQNGKGYMEGDSGNSFPEKYAWTQHFLGDGSLMLAAATVPLGRICFTGTVGILHQKGREYRFATYLGASVQKIGNGELFIRQGKYCLRVRFPRQSGNVLRAPQSGKMTRRIRESVSCRAEYTLLCGDRVVFRTVTGKAAFEYETKEDENENISNRSRKDKREIFKRRYHRIQ</sequence>
<reference evidence="1" key="2">
    <citation type="submission" date="2021-04" db="EMBL/GenBank/DDBJ databases">
        <authorList>
            <person name="Gilroy R."/>
        </authorList>
    </citation>
    <scope>NUCLEOTIDE SEQUENCE</scope>
    <source>
        <strain evidence="1">ChiGjej1B1-13045</strain>
    </source>
</reference>
<gene>
    <name evidence="1" type="ORF">H9817_08530</name>
</gene>